<dbReference type="InterPro" id="IPR023631">
    <property type="entry name" value="Amidase_dom"/>
</dbReference>
<dbReference type="SUPFAM" id="SSF75304">
    <property type="entry name" value="Amidase signature (AS) enzymes"/>
    <property type="match status" value="1"/>
</dbReference>
<evidence type="ECO:0000259" key="1">
    <source>
        <dbReference type="Pfam" id="PF01425"/>
    </source>
</evidence>
<accession>A0A6P8XMA7</accession>
<dbReference type="RefSeq" id="XP_034117652.2">
    <property type="nucleotide sequence ID" value="XM_034261761.2"/>
</dbReference>
<dbReference type="PANTHER" id="PTHR43372:SF3">
    <property type="entry name" value="AT07710P-RELATED"/>
    <property type="match status" value="1"/>
</dbReference>
<dbReference type="InterPro" id="IPR052739">
    <property type="entry name" value="FAAH2"/>
</dbReference>
<organism evidence="2 3">
    <name type="scientific">Drosophila albomicans</name>
    <name type="common">Fruit fly</name>
    <dbReference type="NCBI Taxonomy" id="7291"/>
    <lineage>
        <taxon>Eukaryota</taxon>
        <taxon>Metazoa</taxon>
        <taxon>Ecdysozoa</taxon>
        <taxon>Arthropoda</taxon>
        <taxon>Hexapoda</taxon>
        <taxon>Insecta</taxon>
        <taxon>Pterygota</taxon>
        <taxon>Neoptera</taxon>
        <taxon>Endopterygota</taxon>
        <taxon>Diptera</taxon>
        <taxon>Brachycera</taxon>
        <taxon>Muscomorpha</taxon>
        <taxon>Ephydroidea</taxon>
        <taxon>Drosophilidae</taxon>
        <taxon>Drosophila</taxon>
    </lineage>
</organism>
<evidence type="ECO:0000313" key="2">
    <source>
        <dbReference type="Proteomes" id="UP000515160"/>
    </source>
</evidence>
<dbReference type="Pfam" id="PF01425">
    <property type="entry name" value="Amidase"/>
    <property type="match status" value="1"/>
</dbReference>
<protein>
    <submittedName>
        <fullName evidence="3 4">Fatty-acid amide hydrolase 2-A</fullName>
    </submittedName>
</protein>
<dbReference type="OrthoDB" id="6428749at2759"/>
<dbReference type="GeneID" id="117576734"/>
<dbReference type="InterPro" id="IPR036928">
    <property type="entry name" value="AS_sf"/>
</dbReference>
<feature type="domain" description="Amidase" evidence="1">
    <location>
        <begin position="63"/>
        <end position="509"/>
    </location>
</feature>
<name>A0A6P8XMA7_DROAB</name>
<evidence type="ECO:0000313" key="4">
    <source>
        <dbReference type="RefSeq" id="XP_034117652.2"/>
    </source>
</evidence>
<proteinExistence type="predicted"/>
<keyword evidence="2" id="KW-1185">Reference proteome</keyword>
<dbReference type="Gene3D" id="3.90.1300.10">
    <property type="entry name" value="Amidase signature (AS) domain"/>
    <property type="match status" value="1"/>
</dbReference>
<reference evidence="3 4" key="1">
    <citation type="submission" date="2025-04" db="UniProtKB">
        <authorList>
            <consortium name="RefSeq"/>
        </authorList>
    </citation>
    <scope>IDENTIFICATION</scope>
    <source>
        <strain evidence="3 4">15112-1751.03</strain>
        <tissue evidence="3 4">Whole Adult</tissue>
    </source>
</reference>
<dbReference type="Proteomes" id="UP000515160">
    <property type="component" value="Chromosome 2R"/>
</dbReference>
<dbReference type="RefSeq" id="XP_034117651.2">
    <property type="nucleotide sequence ID" value="XM_034261760.2"/>
</dbReference>
<keyword evidence="3 4" id="KW-0378">Hydrolase</keyword>
<dbReference type="AlphaFoldDB" id="A0A6P8XMA7"/>
<dbReference type="PANTHER" id="PTHR43372">
    <property type="entry name" value="FATTY-ACID AMIDE HYDROLASE"/>
    <property type="match status" value="1"/>
</dbReference>
<dbReference type="GO" id="GO:0016787">
    <property type="term" value="F:hydrolase activity"/>
    <property type="evidence" value="ECO:0007669"/>
    <property type="project" value="UniProtKB-KW"/>
</dbReference>
<dbReference type="GO" id="GO:0012505">
    <property type="term" value="C:endomembrane system"/>
    <property type="evidence" value="ECO:0007669"/>
    <property type="project" value="TreeGrafter"/>
</dbReference>
<evidence type="ECO:0000313" key="3">
    <source>
        <dbReference type="RefSeq" id="XP_034117651.2"/>
    </source>
</evidence>
<sequence>MEVLLRILATLLTYLGLLVDTILGFMRPRQAPNYPPIKDPVLLKSVIELVLDLKRDLLTSEQLVKAYIARVREVNPSLNAVVEERFEAALQEARHADELIANAKTEYDRVALFTRYSLLGIPFTVKESCGLKGLSFSVGSVVRKGMKAPRDGDVVALVRAAGGIPLLVSANPEFCMSFETNTVLNGRCLNPYDLARTTGGSSGGEAALNGCGASTFGIASDISGSIRLPAMFCGVYGHKPTGGLTSVKGHFPYSTLDENFPNLLQIGPITRFARDMPLLLEIMAGDNKHKLNFAEPVALKEIKIHYAYGFSGTNSLTHPSVHPEIQLAVARAVKCFEKAGLATKNLDMSFLDNSMEVALVGLLDLKGLPSIVTQQAHREPKMKLLWIELFNSIIGHSLFTKEAIFIELMQRLNGFMSADHMEQYREEARSIKTYLTELLGDRGVLLLPTFHDTALNFHTSLFNITGIDNLLIFNVLGFPATQVAMGFTQRGMPIGIQVVAAPYQDKLCLQIAAELEGAFRGWAPPVRHQLT</sequence>
<gene>
    <name evidence="3 4" type="primary">LOC117576734</name>
</gene>